<gene>
    <name evidence="2" type="ORF">PCON_11565</name>
</gene>
<evidence type="ECO:0000256" key="1">
    <source>
        <dbReference type="SAM" id="MobiDB-lite"/>
    </source>
</evidence>
<name>U4L5A5_PYROM</name>
<feature type="region of interest" description="Disordered" evidence="1">
    <location>
        <begin position="1"/>
        <end position="24"/>
    </location>
</feature>
<dbReference type="EMBL" id="HF935656">
    <property type="protein sequence ID" value="CCX11971.1"/>
    <property type="molecule type" value="Genomic_DNA"/>
</dbReference>
<accession>U4L5A5</accession>
<sequence>MAQNTSSASASPSGQSGNAISHRLSGPCITGWLERVPNVGLGNHHNNISGVLSSVDAAFTTAVAPVSNSNATGNFIETMTTDPNSPNSDSAPTESVFNKSS</sequence>
<evidence type="ECO:0000313" key="2">
    <source>
        <dbReference type="EMBL" id="CCX11971.1"/>
    </source>
</evidence>
<protein>
    <submittedName>
        <fullName evidence="2">Uncharacterized protein</fullName>
    </submittedName>
</protein>
<feature type="region of interest" description="Disordered" evidence="1">
    <location>
        <begin position="69"/>
        <end position="101"/>
    </location>
</feature>
<dbReference type="Proteomes" id="UP000018144">
    <property type="component" value="Unassembled WGS sequence"/>
</dbReference>
<reference evidence="2 3" key="1">
    <citation type="journal article" date="2013" name="PLoS Genet.">
        <title>The genome and development-dependent transcriptomes of Pyronema confluens: a window into fungal evolution.</title>
        <authorList>
            <person name="Traeger S."/>
            <person name="Altegoer F."/>
            <person name="Freitag M."/>
            <person name="Gabaldon T."/>
            <person name="Kempken F."/>
            <person name="Kumar A."/>
            <person name="Marcet-Houben M."/>
            <person name="Poggeler S."/>
            <person name="Stajich J.E."/>
            <person name="Nowrousian M."/>
        </authorList>
    </citation>
    <scope>NUCLEOTIDE SEQUENCE [LARGE SCALE GENOMIC DNA]</scope>
    <source>
        <strain evidence="3">CBS 100304</strain>
        <tissue evidence="2">Vegetative mycelium</tissue>
    </source>
</reference>
<keyword evidence="3" id="KW-1185">Reference proteome</keyword>
<organism evidence="2 3">
    <name type="scientific">Pyronema omphalodes (strain CBS 100304)</name>
    <name type="common">Pyronema confluens</name>
    <dbReference type="NCBI Taxonomy" id="1076935"/>
    <lineage>
        <taxon>Eukaryota</taxon>
        <taxon>Fungi</taxon>
        <taxon>Dikarya</taxon>
        <taxon>Ascomycota</taxon>
        <taxon>Pezizomycotina</taxon>
        <taxon>Pezizomycetes</taxon>
        <taxon>Pezizales</taxon>
        <taxon>Pyronemataceae</taxon>
        <taxon>Pyronema</taxon>
    </lineage>
</organism>
<dbReference type="AlphaFoldDB" id="U4L5A5"/>
<evidence type="ECO:0000313" key="3">
    <source>
        <dbReference type="Proteomes" id="UP000018144"/>
    </source>
</evidence>
<feature type="compositionally biased region" description="Low complexity" evidence="1">
    <location>
        <begin position="1"/>
        <end position="19"/>
    </location>
</feature>
<proteinExistence type="predicted"/>